<feature type="domain" description="DUF6699" evidence="2">
    <location>
        <begin position="171"/>
        <end position="321"/>
    </location>
</feature>
<evidence type="ECO:0000256" key="1">
    <source>
        <dbReference type="SAM" id="MobiDB-lite"/>
    </source>
</evidence>
<comment type="caution">
    <text evidence="3">The sequence shown here is derived from an EMBL/GenBank/DDBJ whole genome shotgun (WGS) entry which is preliminary data.</text>
</comment>
<feature type="compositionally biased region" description="Basic and acidic residues" evidence="1">
    <location>
        <begin position="125"/>
        <end position="135"/>
    </location>
</feature>
<organism evidence="3 4">
    <name type="scientific">Favolaschia claudopus</name>
    <dbReference type="NCBI Taxonomy" id="2862362"/>
    <lineage>
        <taxon>Eukaryota</taxon>
        <taxon>Fungi</taxon>
        <taxon>Dikarya</taxon>
        <taxon>Basidiomycota</taxon>
        <taxon>Agaricomycotina</taxon>
        <taxon>Agaricomycetes</taxon>
        <taxon>Agaricomycetidae</taxon>
        <taxon>Agaricales</taxon>
        <taxon>Marasmiineae</taxon>
        <taxon>Mycenaceae</taxon>
        <taxon>Favolaschia</taxon>
    </lineage>
</organism>
<protein>
    <recommendedName>
        <fullName evidence="2">DUF6699 domain-containing protein</fullName>
    </recommendedName>
</protein>
<dbReference type="Pfam" id="PF20415">
    <property type="entry name" value="DUF6699"/>
    <property type="match status" value="1"/>
</dbReference>
<proteinExistence type="predicted"/>
<evidence type="ECO:0000313" key="4">
    <source>
        <dbReference type="Proteomes" id="UP001362999"/>
    </source>
</evidence>
<evidence type="ECO:0000313" key="3">
    <source>
        <dbReference type="EMBL" id="KAK7019629.1"/>
    </source>
</evidence>
<accession>A0AAW0B342</accession>
<dbReference type="Proteomes" id="UP001362999">
    <property type="component" value="Unassembled WGS sequence"/>
</dbReference>
<dbReference type="AlphaFoldDB" id="A0AAW0B342"/>
<dbReference type="EMBL" id="JAWWNJ010000043">
    <property type="protein sequence ID" value="KAK7019629.1"/>
    <property type="molecule type" value="Genomic_DNA"/>
</dbReference>
<reference evidence="3 4" key="1">
    <citation type="journal article" date="2024" name="J Genomics">
        <title>Draft genome sequencing and assembly of Favolaschia claudopus CIRM-BRFM 2984 isolated from oak limbs.</title>
        <authorList>
            <person name="Navarro D."/>
            <person name="Drula E."/>
            <person name="Chaduli D."/>
            <person name="Cazenave R."/>
            <person name="Ahrendt S."/>
            <person name="Wang J."/>
            <person name="Lipzen A."/>
            <person name="Daum C."/>
            <person name="Barry K."/>
            <person name="Grigoriev I.V."/>
            <person name="Favel A."/>
            <person name="Rosso M.N."/>
            <person name="Martin F."/>
        </authorList>
    </citation>
    <scope>NUCLEOTIDE SEQUENCE [LARGE SCALE GENOMIC DNA]</scope>
    <source>
        <strain evidence="3 4">CIRM-BRFM 2984</strain>
    </source>
</reference>
<name>A0AAW0B342_9AGAR</name>
<evidence type="ECO:0000259" key="2">
    <source>
        <dbReference type="Pfam" id="PF20415"/>
    </source>
</evidence>
<sequence>MPSFFAAPQKPSKCPSRPSISLLRLFNDLYKSSPPPPASKNLKTHNGNRFSKLGSLFVIQEPVRVEPFAPARRESSDSHNLHSEAGSSRQSLDYSSSSDSEPSTPVLATTTPLRSALKRSPTKKRATEPRLSGTRDLHVSFAIPPHPPTDPTSFSLHPLFAYIRPTNHAPISCDILYPPSSHTILDRSTRSPISYETLLEPATQPPLYSQLVLKSELFPWDIVVHPNAAGTLPSSKRRHFSRNHTRRRPISNLDVLFALHESLSEKVTEEEWVRLGRNSRMQRRLSRVYEERCAKLGAGWDDGIRRVDWLDGRTRVVGMEQVVLLRDRKGSVPNTPTAMLVFKSPLDS</sequence>
<feature type="compositionally biased region" description="Basic and acidic residues" evidence="1">
    <location>
        <begin position="71"/>
        <end position="82"/>
    </location>
</feature>
<feature type="region of interest" description="Disordered" evidence="1">
    <location>
        <begin position="71"/>
        <end position="135"/>
    </location>
</feature>
<dbReference type="InterPro" id="IPR046522">
    <property type="entry name" value="DUF6699"/>
</dbReference>
<keyword evidence="4" id="KW-1185">Reference proteome</keyword>
<feature type="compositionally biased region" description="Low complexity" evidence="1">
    <location>
        <begin position="87"/>
        <end position="103"/>
    </location>
</feature>
<gene>
    <name evidence="3" type="ORF">R3P38DRAFT_1256015</name>
</gene>